<evidence type="ECO:0000313" key="2">
    <source>
        <dbReference type="EMBL" id="GMH29934.1"/>
    </source>
</evidence>
<name>A0AAD3TIS0_NEPGR</name>
<accession>A0AAD3TIS0</accession>
<gene>
    <name evidence="2" type="ORF">Nepgr_031777</name>
</gene>
<evidence type="ECO:0000256" key="1">
    <source>
        <dbReference type="SAM" id="MobiDB-lite"/>
    </source>
</evidence>
<protein>
    <submittedName>
        <fullName evidence="2">Uncharacterized protein</fullName>
    </submittedName>
</protein>
<evidence type="ECO:0000313" key="3">
    <source>
        <dbReference type="Proteomes" id="UP001279734"/>
    </source>
</evidence>
<feature type="compositionally biased region" description="Polar residues" evidence="1">
    <location>
        <begin position="106"/>
        <end position="118"/>
    </location>
</feature>
<feature type="region of interest" description="Disordered" evidence="1">
    <location>
        <begin position="100"/>
        <end position="120"/>
    </location>
</feature>
<dbReference type="AlphaFoldDB" id="A0AAD3TIS0"/>
<proteinExistence type="predicted"/>
<keyword evidence="3" id="KW-1185">Reference proteome</keyword>
<reference evidence="2" key="1">
    <citation type="submission" date="2023-05" db="EMBL/GenBank/DDBJ databases">
        <title>Nepenthes gracilis genome sequencing.</title>
        <authorList>
            <person name="Fukushima K."/>
        </authorList>
    </citation>
    <scope>NUCLEOTIDE SEQUENCE</scope>
    <source>
        <strain evidence="2">SING2019-196</strain>
    </source>
</reference>
<organism evidence="2 3">
    <name type="scientific">Nepenthes gracilis</name>
    <name type="common">Slender pitcher plant</name>
    <dbReference type="NCBI Taxonomy" id="150966"/>
    <lineage>
        <taxon>Eukaryota</taxon>
        <taxon>Viridiplantae</taxon>
        <taxon>Streptophyta</taxon>
        <taxon>Embryophyta</taxon>
        <taxon>Tracheophyta</taxon>
        <taxon>Spermatophyta</taxon>
        <taxon>Magnoliopsida</taxon>
        <taxon>eudicotyledons</taxon>
        <taxon>Gunneridae</taxon>
        <taxon>Pentapetalae</taxon>
        <taxon>Caryophyllales</taxon>
        <taxon>Nepenthaceae</taxon>
        <taxon>Nepenthes</taxon>
    </lineage>
</organism>
<comment type="caution">
    <text evidence="2">The sequence shown here is derived from an EMBL/GenBank/DDBJ whole genome shotgun (WGS) entry which is preliminary data.</text>
</comment>
<dbReference type="EMBL" id="BSYO01000037">
    <property type="protein sequence ID" value="GMH29934.1"/>
    <property type="molecule type" value="Genomic_DNA"/>
</dbReference>
<dbReference type="Proteomes" id="UP001279734">
    <property type="component" value="Unassembled WGS sequence"/>
</dbReference>
<sequence>MPARGAYAPPGHHQQQMNTLDHLHLHNGLDHVPQQTSLKAFKPHSISGRSVTFPNQLKHLGHMQVGQHASRSIPATCRSIPVKTTISDPGAIINRHSKHDIHPAATPSTPSQMATSAGRNHILQREKKQTQHQFLQQGSP</sequence>